<keyword evidence="4" id="KW-0029">Amino-acid transport</keyword>
<dbReference type="GO" id="GO:0005886">
    <property type="term" value="C:plasma membrane"/>
    <property type="evidence" value="ECO:0007669"/>
    <property type="project" value="UniProtKB-SubCell"/>
</dbReference>
<dbReference type="EnsemblPlants" id="OB12G11480.1">
    <property type="protein sequence ID" value="OB12G11480.1"/>
    <property type="gene ID" value="OB12G11480"/>
</dbReference>
<accession>J3NAZ0</accession>
<comment type="subcellular location">
    <subcellularLocation>
        <location evidence="1">Cell membrane</location>
        <topology evidence="1">Multi-pass membrane protein</topology>
    </subcellularLocation>
</comment>
<evidence type="ECO:0000256" key="2">
    <source>
        <dbReference type="ARBA" id="ARBA00022448"/>
    </source>
</evidence>
<organism evidence="9">
    <name type="scientific">Oryza brachyantha</name>
    <name type="common">malo sina</name>
    <dbReference type="NCBI Taxonomy" id="4533"/>
    <lineage>
        <taxon>Eukaryota</taxon>
        <taxon>Viridiplantae</taxon>
        <taxon>Streptophyta</taxon>
        <taxon>Embryophyta</taxon>
        <taxon>Tracheophyta</taxon>
        <taxon>Spermatophyta</taxon>
        <taxon>Magnoliopsida</taxon>
        <taxon>Liliopsida</taxon>
        <taxon>Poales</taxon>
        <taxon>Poaceae</taxon>
        <taxon>BOP clade</taxon>
        <taxon>Oryzoideae</taxon>
        <taxon>Oryzeae</taxon>
        <taxon>Oryzinae</taxon>
        <taxon>Oryza</taxon>
    </lineage>
</organism>
<evidence type="ECO:0000313" key="10">
    <source>
        <dbReference type="Proteomes" id="UP000006038"/>
    </source>
</evidence>
<dbReference type="Proteomes" id="UP000006038">
    <property type="component" value="Chromosome 12"/>
</dbReference>
<keyword evidence="3 7" id="KW-0812">Transmembrane</keyword>
<evidence type="ECO:0000256" key="4">
    <source>
        <dbReference type="ARBA" id="ARBA00022970"/>
    </source>
</evidence>
<name>J3NAZ0_ORYBR</name>
<feature type="transmembrane region" description="Helical" evidence="7">
    <location>
        <begin position="16"/>
        <end position="37"/>
    </location>
</feature>
<keyword evidence="5 7" id="KW-1133">Transmembrane helix</keyword>
<dbReference type="STRING" id="4533.J3NAZ0"/>
<dbReference type="HOGENOM" id="CLU_099229_0_0_1"/>
<dbReference type="Gramene" id="OB12G11480.1">
    <property type="protein sequence ID" value="OB12G11480.1"/>
    <property type="gene ID" value="OB12G11480"/>
</dbReference>
<feature type="domain" description="Amino acid transporter transmembrane" evidence="8">
    <location>
        <begin position="110"/>
        <end position="188"/>
    </location>
</feature>
<evidence type="ECO:0000256" key="7">
    <source>
        <dbReference type="SAM" id="Phobius"/>
    </source>
</evidence>
<sequence>MVVAGVLGLPFAMAQLGWAAGTVAIAASFGITLYTLWQMVEMHEEVPGREAVRPVPRARAARVREAPGAVAHRAAAAHRPGVLHAGVRHDRDGGTVLVKKYQFSPGLPHRVVARSGYVAFTMVVAMTFPFFDGLLGFFGGFGFAPTTYFIPCIIWLIIRKPTKYGFSWSMNIFFIIIGVLLMLVSPIGGFRQIILDASKYKFCS</sequence>
<evidence type="ECO:0000256" key="3">
    <source>
        <dbReference type="ARBA" id="ARBA00022692"/>
    </source>
</evidence>
<dbReference type="PANTHER" id="PTHR48017">
    <property type="entry name" value="OS05G0424000 PROTEIN-RELATED"/>
    <property type="match status" value="1"/>
</dbReference>
<protein>
    <recommendedName>
        <fullName evidence="8">Amino acid transporter transmembrane domain-containing protein</fullName>
    </recommendedName>
</protein>
<keyword evidence="6 7" id="KW-0472">Membrane</keyword>
<dbReference type="AlphaFoldDB" id="J3NAZ0"/>
<dbReference type="eggNOG" id="KOG1303">
    <property type="taxonomic scope" value="Eukaryota"/>
</dbReference>
<feature type="transmembrane region" description="Helical" evidence="7">
    <location>
        <begin position="137"/>
        <end position="158"/>
    </location>
</feature>
<feature type="transmembrane region" description="Helical" evidence="7">
    <location>
        <begin position="111"/>
        <end position="131"/>
    </location>
</feature>
<evidence type="ECO:0000256" key="1">
    <source>
        <dbReference type="ARBA" id="ARBA00004651"/>
    </source>
</evidence>
<evidence type="ECO:0000313" key="9">
    <source>
        <dbReference type="EnsemblPlants" id="OB12G11480.1"/>
    </source>
</evidence>
<dbReference type="InterPro" id="IPR013057">
    <property type="entry name" value="AA_transpt_TM"/>
</dbReference>
<feature type="transmembrane region" description="Helical" evidence="7">
    <location>
        <begin position="170"/>
        <end position="194"/>
    </location>
</feature>
<evidence type="ECO:0000259" key="8">
    <source>
        <dbReference type="Pfam" id="PF01490"/>
    </source>
</evidence>
<proteinExistence type="predicted"/>
<reference evidence="9" key="1">
    <citation type="journal article" date="2013" name="Nat. Commun.">
        <title>Whole-genome sequencing of Oryza brachyantha reveals mechanisms underlying Oryza genome evolution.</title>
        <authorList>
            <person name="Chen J."/>
            <person name="Huang Q."/>
            <person name="Gao D."/>
            <person name="Wang J."/>
            <person name="Lang Y."/>
            <person name="Liu T."/>
            <person name="Li B."/>
            <person name="Bai Z."/>
            <person name="Luis Goicoechea J."/>
            <person name="Liang C."/>
            <person name="Chen C."/>
            <person name="Zhang W."/>
            <person name="Sun S."/>
            <person name="Liao Y."/>
            <person name="Zhang X."/>
            <person name="Yang L."/>
            <person name="Song C."/>
            <person name="Wang M."/>
            <person name="Shi J."/>
            <person name="Liu G."/>
            <person name="Liu J."/>
            <person name="Zhou H."/>
            <person name="Zhou W."/>
            <person name="Yu Q."/>
            <person name="An N."/>
            <person name="Chen Y."/>
            <person name="Cai Q."/>
            <person name="Wang B."/>
            <person name="Liu B."/>
            <person name="Min J."/>
            <person name="Huang Y."/>
            <person name="Wu H."/>
            <person name="Li Z."/>
            <person name="Zhang Y."/>
            <person name="Yin Y."/>
            <person name="Song W."/>
            <person name="Jiang J."/>
            <person name="Jackson S.A."/>
            <person name="Wing R.A."/>
            <person name="Wang J."/>
            <person name="Chen M."/>
        </authorList>
    </citation>
    <scope>NUCLEOTIDE SEQUENCE [LARGE SCALE GENOMIC DNA]</scope>
    <source>
        <strain evidence="9">cv. IRGC 101232</strain>
    </source>
</reference>
<feature type="domain" description="Amino acid transporter transmembrane" evidence="8">
    <location>
        <begin position="2"/>
        <end position="47"/>
    </location>
</feature>
<dbReference type="GO" id="GO:0006865">
    <property type="term" value="P:amino acid transport"/>
    <property type="evidence" value="ECO:0007669"/>
    <property type="project" value="UniProtKB-KW"/>
</dbReference>
<keyword evidence="2" id="KW-0813">Transport</keyword>
<reference evidence="9" key="2">
    <citation type="submission" date="2013-04" db="UniProtKB">
        <authorList>
            <consortium name="EnsemblPlants"/>
        </authorList>
    </citation>
    <scope>IDENTIFICATION</scope>
</reference>
<evidence type="ECO:0000256" key="5">
    <source>
        <dbReference type="ARBA" id="ARBA00022989"/>
    </source>
</evidence>
<dbReference type="OMA" id="WPNATFI"/>
<keyword evidence="10" id="KW-1185">Reference proteome</keyword>
<evidence type="ECO:0000256" key="6">
    <source>
        <dbReference type="ARBA" id="ARBA00023136"/>
    </source>
</evidence>
<dbReference type="Pfam" id="PF01490">
    <property type="entry name" value="Aa_trans"/>
    <property type="match status" value="2"/>
</dbReference>